<keyword evidence="2" id="KW-0805">Transcription regulation</keyword>
<evidence type="ECO:0000256" key="3">
    <source>
        <dbReference type="ARBA" id="ARBA00023125"/>
    </source>
</evidence>
<dbReference type="InterPro" id="IPR036388">
    <property type="entry name" value="WH-like_DNA-bd_sf"/>
</dbReference>
<dbReference type="GO" id="GO:0003677">
    <property type="term" value="F:DNA binding"/>
    <property type="evidence" value="ECO:0007669"/>
    <property type="project" value="UniProtKB-KW"/>
</dbReference>
<name>A0A173MHZ8_9BACT</name>
<dbReference type="KEGG" id="fln:FLA_3117"/>
<feature type="domain" description="HTH lysR-type" evidence="5">
    <location>
        <begin position="1"/>
        <end position="58"/>
    </location>
</feature>
<dbReference type="Pfam" id="PF00126">
    <property type="entry name" value="HTH_1"/>
    <property type="match status" value="1"/>
</dbReference>
<dbReference type="OrthoDB" id="9803735at2"/>
<dbReference type="Gene3D" id="1.10.10.10">
    <property type="entry name" value="Winged helix-like DNA-binding domain superfamily/Winged helix DNA-binding domain"/>
    <property type="match status" value="1"/>
</dbReference>
<proteinExistence type="inferred from homology"/>
<dbReference type="GO" id="GO:0003700">
    <property type="term" value="F:DNA-binding transcription factor activity"/>
    <property type="evidence" value="ECO:0007669"/>
    <property type="project" value="InterPro"/>
</dbReference>
<dbReference type="SUPFAM" id="SSF53850">
    <property type="entry name" value="Periplasmic binding protein-like II"/>
    <property type="match status" value="1"/>
</dbReference>
<accession>A0A173MHZ8</accession>
<gene>
    <name evidence="6" type="ORF">SAMN05421788_102272</name>
</gene>
<dbReference type="GO" id="GO:0032993">
    <property type="term" value="C:protein-DNA complex"/>
    <property type="evidence" value="ECO:0007669"/>
    <property type="project" value="TreeGrafter"/>
</dbReference>
<dbReference type="Gene3D" id="3.40.190.290">
    <property type="match status" value="1"/>
</dbReference>
<evidence type="ECO:0000313" key="7">
    <source>
        <dbReference type="Proteomes" id="UP000186917"/>
    </source>
</evidence>
<evidence type="ECO:0000256" key="2">
    <source>
        <dbReference type="ARBA" id="ARBA00023015"/>
    </source>
</evidence>
<dbReference type="PRINTS" id="PR00039">
    <property type="entry name" value="HTHLYSR"/>
</dbReference>
<evidence type="ECO:0000256" key="4">
    <source>
        <dbReference type="ARBA" id="ARBA00023163"/>
    </source>
</evidence>
<dbReference type="Pfam" id="PF03466">
    <property type="entry name" value="LysR_substrate"/>
    <property type="match status" value="1"/>
</dbReference>
<dbReference type="CDD" id="cd05466">
    <property type="entry name" value="PBP2_LTTR_substrate"/>
    <property type="match status" value="1"/>
</dbReference>
<dbReference type="EMBL" id="FTOR01000002">
    <property type="protein sequence ID" value="SIS95029.1"/>
    <property type="molecule type" value="Genomic_DNA"/>
</dbReference>
<keyword evidence="7" id="KW-1185">Reference proteome</keyword>
<reference evidence="7" key="1">
    <citation type="submission" date="2017-01" db="EMBL/GenBank/DDBJ databases">
        <authorList>
            <person name="Varghese N."/>
            <person name="Submissions S."/>
        </authorList>
    </citation>
    <scope>NUCLEOTIDE SEQUENCE [LARGE SCALE GENOMIC DNA]</scope>
    <source>
        <strain evidence="7">DSM 21054</strain>
    </source>
</reference>
<protein>
    <submittedName>
        <fullName evidence="6">LysR family transcriptional regulator, cyn operon transcriptional activator</fullName>
    </submittedName>
</protein>
<keyword evidence="4" id="KW-0804">Transcription</keyword>
<sequence>MELRQLKYYIKAKELENFSEAAEQLFISQSTLSQQIKQLENELGTPLFHRVGKRVHPTEAGIRFYDYALQCLHKANDGFQMVQDLGQIKTGKLHIGCSYGLKHVLAPAIVAFARTYPNIHIQVSFGTSKEITDRLFSFELDFVLTFEFDSIHPEMNYQPLFTSGLRLLTSHTSEIAHRSSVTLADIQQLPLALPAHGYATRHFIDQLFTSHQLTPQVNLEINDIPTLLELVNTGHWHTILTQTTANGQPQFTAIPIEGVNIVQQAAIISLKAAYQKQSAKAFQEILIHQ</sequence>
<evidence type="ECO:0000259" key="5">
    <source>
        <dbReference type="PROSITE" id="PS50931"/>
    </source>
</evidence>
<dbReference type="STRING" id="477680.SAMN05421788_102272"/>
<dbReference type="AlphaFoldDB" id="A0A173MHZ8"/>
<dbReference type="FunFam" id="1.10.10.10:FF:000001">
    <property type="entry name" value="LysR family transcriptional regulator"/>
    <property type="match status" value="1"/>
</dbReference>
<keyword evidence="3" id="KW-0238">DNA-binding</keyword>
<evidence type="ECO:0000256" key="1">
    <source>
        <dbReference type="ARBA" id="ARBA00009437"/>
    </source>
</evidence>
<evidence type="ECO:0000313" key="6">
    <source>
        <dbReference type="EMBL" id="SIS95029.1"/>
    </source>
</evidence>
<comment type="similarity">
    <text evidence="1">Belongs to the LysR transcriptional regulatory family.</text>
</comment>
<dbReference type="InterPro" id="IPR036390">
    <property type="entry name" value="WH_DNA-bd_sf"/>
</dbReference>
<dbReference type="PANTHER" id="PTHR30346:SF28">
    <property type="entry name" value="HTH-TYPE TRANSCRIPTIONAL REGULATOR CYNR"/>
    <property type="match status" value="1"/>
</dbReference>
<dbReference type="RefSeq" id="WP_076377902.1">
    <property type="nucleotide sequence ID" value="NZ_AP017422.1"/>
</dbReference>
<dbReference type="SUPFAM" id="SSF46785">
    <property type="entry name" value="Winged helix' DNA-binding domain"/>
    <property type="match status" value="1"/>
</dbReference>
<dbReference type="InterPro" id="IPR005119">
    <property type="entry name" value="LysR_subst-bd"/>
</dbReference>
<dbReference type="Proteomes" id="UP000186917">
    <property type="component" value="Unassembled WGS sequence"/>
</dbReference>
<dbReference type="PROSITE" id="PS50931">
    <property type="entry name" value="HTH_LYSR"/>
    <property type="match status" value="1"/>
</dbReference>
<organism evidence="6 7">
    <name type="scientific">Filimonas lacunae</name>
    <dbReference type="NCBI Taxonomy" id="477680"/>
    <lineage>
        <taxon>Bacteria</taxon>
        <taxon>Pseudomonadati</taxon>
        <taxon>Bacteroidota</taxon>
        <taxon>Chitinophagia</taxon>
        <taxon>Chitinophagales</taxon>
        <taxon>Chitinophagaceae</taxon>
        <taxon>Filimonas</taxon>
    </lineage>
</organism>
<dbReference type="InterPro" id="IPR000847">
    <property type="entry name" value="LysR_HTH_N"/>
</dbReference>
<dbReference type="PANTHER" id="PTHR30346">
    <property type="entry name" value="TRANSCRIPTIONAL DUAL REGULATOR HCAR-RELATED"/>
    <property type="match status" value="1"/>
</dbReference>